<protein>
    <submittedName>
        <fullName evidence="2">Uncharacterized protein</fullName>
    </submittedName>
</protein>
<dbReference type="SUPFAM" id="SSF56219">
    <property type="entry name" value="DNase I-like"/>
    <property type="match status" value="1"/>
</dbReference>
<dbReference type="InterPro" id="IPR036691">
    <property type="entry name" value="Endo/exonu/phosph_ase_sf"/>
</dbReference>
<dbReference type="EMBL" id="JALNTZ010000008">
    <property type="protein sequence ID" value="KAJ3644201.1"/>
    <property type="molecule type" value="Genomic_DNA"/>
</dbReference>
<organism evidence="2 3">
    <name type="scientific">Zophobas morio</name>
    <dbReference type="NCBI Taxonomy" id="2755281"/>
    <lineage>
        <taxon>Eukaryota</taxon>
        <taxon>Metazoa</taxon>
        <taxon>Ecdysozoa</taxon>
        <taxon>Arthropoda</taxon>
        <taxon>Hexapoda</taxon>
        <taxon>Insecta</taxon>
        <taxon>Pterygota</taxon>
        <taxon>Neoptera</taxon>
        <taxon>Endopterygota</taxon>
        <taxon>Coleoptera</taxon>
        <taxon>Polyphaga</taxon>
        <taxon>Cucujiformia</taxon>
        <taxon>Tenebrionidae</taxon>
        <taxon>Zophobas</taxon>
    </lineage>
</organism>
<evidence type="ECO:0000256" key="1">
    <source>
        <dbReference type="SAM" id="MobiDB-lite"/>
    </source>
</evidence>
<dbReference type="Gene3D" id="3.60.10.10">
    <property type="entry name" value="Endonuclease/exonuclease/phosphatase"/>
    <property type="match status" value="1"/>
</dbReference>
<dbReference type="AlphaFoldDB" id="A0AA38HWL5"/>
<evidence type="ECO:0000313" key="2">
    <source>
        <dbReference type="EMBL" id="KAJ3644201.1"/>
    </source>
</evidence>
<name>A0AA38HWL5_9CUCU</name>
<dbReference type="Proteomes" id="UP001168821">
    <property type="component" value="Unassembled WGS sequence"/>
</dbReference>
<comment type="caution">
    <text evidence="2">The sequence shown here is derived from an EMBL/GenBank/DDBJ whole genome shotgun (WGS) entry which is preliminary data.</text>
</comment>
<evidence type="ECO:0000313" key="3">
    <source>
        <dbReference type="Proteomes" id="UP001168821"/>
    </source>
</evidence>
<feature type="compositionally biased region" description="Basic and acidic residues" evidence="1">
    <location>
        <begin position="14"/>
        <end position="35"/>
    </location>
</feature>
<feature type="region of interest" description="Disordered" evidence="1">
    <location>
        <begin position="1"/>
        <end position="35"/>
    </location>
</feature>
<accession>A0AA38HWL5</accession>
<gene>
    <name evidence="2" type="ORF">Zmor_026871</name>
</gene>
<sequence>MAKRSSDIPVFSSEKNHKPDRIKDRTPNHREDNDDSSQRLRILNFNVRSLRNKVDQLNIYVYELDFPEVLCFTESWLSTEEVNELRFDGYKVGAHFCCSGQRGEVLLF</sequence>
<reference evidence="2" key="1">
    <citation type="journal article" date="2023" name="G3 (Bethesda)">
        <title>Whole genome assemblies of Zophobas morio and Tenebrio molitor.</title>
        <authorList>
            <person name="Kaur S."/>
            <person name="Stinson S.A."/>
            <person name="diCenzo G.C."/>
        </authorList>
    </citation>
    <scope>NUCLEOTIDE SEQUENCE</scope>
    <source>
        <strain evidence="2">QUZm001</strain>
    </source>
</reference>
<keyword evidence="3" id="KW-1185">Reference proteome</keyword>
<proteinExistence type="predicted"/>